<evidence type="ECO:0008006" key="12">
    <source>
        <dbReference type="Google" id="ProtNLM"/>
    </source>
</evidence>
<evidence type="ECO:0000313" key="10">
    <source>
        <dbReference type="EMBL" id="ODS23849.1"/>
    </source>
</evidence>
<evidence type="ECO:0000256" key="7">
    <source>
        <dbReference type="SAM" id="Phobius"/>
    </source>
</evidence>
<name>A0A1D2QQI2_9GAMM</name>
<evidence type="ECO:0000256" key="3">
    <source>
        <dbReference type="ARBA" id="ARBA00022692"/>
    </source>
</evidence>
<dbReference type="InterPro" id="IPR022764">
    <property type="entry name" value="Peptidase_S54_rhomboid_dom"/>
</dbReference>
<comment type="subcellular location">
    <subcellularLocation>
        <location evidence="1">Membrane</location>
        <topology evidence="1">Multi-pass membrane protein</topology>
    </subcellularLocation>
</comment>
<evidence type="ECO:0000256" key="6">
    <source>
        <dbReference type="ARBA" id="ARBA00023136"/>
    </source>
</evidence>
<sequence>MGMRVQSMSQNIEWYVVADLPIKQDMTPLLAFIQRQGIIPYVTEERRCQRLWINQADQCVIVSQWVEQWTQGRLMIDDSQKVQKISSSDCAKQLFGKAIGALTQFPVTALTLILSVIGASLIEMSDNVSLAYWLLFQAGSVQRSFLSLEETLALHQYWRLVTPIFLHFGWAHILFNGLILWELGRRIEYAKGHKHLLLILLVSSILSNFIQYMVTPNTYFGGLSGVNYALLGYIAVYQTFIQHPVLQFNKAAVAFLIAWLVLGMLGVINFFMVGSVANGAHIGGLMVGVMWGAIIVLMDKKQENP</sequence>
<dbReference type="InterPro" id="IPR031976">
    <property type="entry name" value="NRho"/>
</dbReference>
<feature type="transmembrane region" description="Helical" evidence="7">
    <location>
        <begin position="164"/>
        <end position="184"/>
    </location>
</feature>
<evidence type="ECO:0000256" key="4">
    <source>
        <dbReference type="ARBA" id="ARBA00022801"/>
    </source>
</evidence>
<feature type="domain" description="Rhomboid protease N-terminal" evidence="9">
    <location>
        <begin position="13"/>
        <end position="73"/>
    </location>
</feature>
<dbReference type="GO" id="GO:0016020">
    <property type="term" value="C:membrane"/>
    <property type="evidence" value="ECO:0007669"/>
    <property type="project" value="UniProtKB-SubCell"/>
</dbReference>
<dbReference type="InterPro" id="IPR035952">
    <property type="entry name" value="Rhomboid-like_sf"/>
</dbReference>
<keyword evidence="5 7" id="KW-1133">Transmembrane helix</keyword>
<keyword evidence="6 7" id="KW-0472">Membrane</keyword>
<dbReference type="AlphaFoldDB" id="A0A1D2QQI2"/>
<comment type="caution">
    <text evidence="10">The sequence shown here is derived from an EMBL/GenBank/DDBJ whole genome shotgun (WGS) entry which is preliminary data.</text>
</comment>
<feature type="domain" description="Peptidase S54 rhomboid" evidence="8">
    <location>
        <begin position="155"/>
        <end position="296"/>
    </location>
</feature>
<feature type="transmembrane region" description="Helical" evidence="7">
    <location>
        <begin position="279"/>
        <end position="298"/>
    </location>
</feature>
<evidence type="ECO:0000313" key="11">
    <source>
        <dbReference type="Proteomes" id="UP000242502"/>
    </source>
</evidence>
<keyword evidence="4" id="KW-0378">Hydrolase</keyword>
<evidence type="ECO:0000256" key="2">
    <source>
        <dbReference type="ARBA" id="ARBA00009045"/>
    </source>
</evidence>
<dbReference type="Gene3D" id="3.30.70.2080">
    <property type="match status" value="1"/>
</dbReference>
<dbReference type="Pfam" id="PF16733">
    <property type="entry name" value="NRho"/>
    <property type="match status" value="1"/>
</dbReference>
<evidence type="ECO:0000259" key="9">
    <source>
        <dbReference type="Pfam" id="PF16733"/>
    </source>
</evidence>
<comment type="similarity">
    <text evidence="2">Belongs to the peptidase S54 family.</text>
</comment>
<evidence type="ECO:0000259" key="8">
    <source>
        <dbReference type="Pfam" id="PF01694"/>
    </source>
</evidence>
<dbReference type="PANTHER" id="PTHR43731">
    <property type="entry name" value="RHOMBOID PROTEASE"/>
    <property type="match status" value="1"/>
</dbReference>
<dbReference type="EMBL" id="MDLC01000019">
    <property type="protein sequence ID" value="ODS23849.1"/>
    <property type="molecule type" value="Genomic_DNA"/>
</dbReference>
<dbReference type="Proteomes" id="UP000242502">
    <property type="component" value="Unassembled WGS sequence"/>
</dbReference>
<feature type="transmembrane region" description="Helical" evidence="7">
    <location>
        <begin position="220"/>
        <end position="240"/>
    </location>
</feature>
<dbReference type="GO" id="GO:0004252">
    <property type="term" value="F:serine-type endopeptidase activity"/>
    <property type="evidence" value="ECO:0007669"/>
    <property type="project" value="InterPro"/>
</dbReference>
<proteinExistence type="inferred from homology"/>
<dbReference type="PANTHER" id="PTHR43731:SF14">
    <property type="entry name" value="PRESENILIN-ASSOCIATED RHOMBOID-LIKE PROTEIN, MITOCHONDRIAL"/>
    <property type="match status" value="1"/>
</dbReference>
<keyword evidence="3 7" id="KW-0812">Transmembrane</keyword>
<feature type="transmembrane region" description="Helical" evidence="7">
    <location>
        <begin position="252"/>
        <end position="273"/>
    </location>
</feature>
<dbReference type="STRING" id="62101.AB835_06810"/>
<dbReference type="InterPro" id="IPR038244">
    <property type="entry name" value="NRho_sf"/>
</dbReference>
<dbReference type="InterPro" id="IPR050925">
    <property type="entry name" value="Rhomboid_protease_S54"/>
</dbReference>
<evidence type="ECO:0000256" key="5">
    <source>
        <dbReference type="ARBA" id="ARBA00022989"/>
    </source>
</evidence>
<accession>A0A1D2QQI2</accession>
<organism evidence="10 11">
    <name type="scientific">Candidatus Endobugula sertula</name>
    <name type="common">Bugula neritina bacterial symbiont</name>
    <dbReference type="NCBI Taxonomy" id="62101"/>
    <lineage>
        <taxon>Bacteria</taxon>
        <taxon>Pseudomonadati</taxon>
        <taxon>Pseudomonadota</taxon>
        <taxon>Gammaproteobacteria</taxon>
        <taxon>Cellvibrionales</taxon>
        <taxon>Cellvibrionaceae</taxon>
        <taxon>Candidatus Endobugula</taxon>
    </lineage>
</organism>
<feature type="transmembrane region" description="Helical" evidence="7">
    <location>
        <begin position="101"/>
        <end position="122"/>
    </location>
</feature>
<feature type="transmembrane region" description="Helical" evidence="7">
    <location>
        <begin position="196"/>
        <end position="214"/>
    </location>
</feature>
<dbReference type="Pfam" id="PF01694">
    <property type="entry name" value="Rhomboid"/>
    <property type="match status" value="1"/>
</dbReference>
<dbReference type="Gene3D" id="1.20.1540.10">
    <property type="entry name" value="Rhomboid-like"/>
    <property type="match status" value="1"/>
</dbReference>
<reference evidence="10 11" key="1">
    <citation type="journal article" date="2016" name="Appl. Environ. Microbiol.">
        <title>Lack of Overt Genome Reduction in the Bryostatin-Producing Bryozoan Symbiont "Candidatus Endobugula sertula".</title>
        <authorList>
            <person name="Miller I.J."/>
            <person name="Vanee N."/>
            <person name="Fong S.S."/>
            <person name="Lim-Fong G.E."/>
            <person name="Kwan J.C."/>
        </authorList>
    </citation>
    <scope>NUCLEOTIDE SEQUENCE [LARGE SCALE GENOMIC DNA]</scope>
    <source>
        <strain evidence="10">AB1-4</strain>
    </source>
</reference>
<protein>
    <recommendedName>
        <fullName evidence="12">Rhomboid family intramembrane serine protease</fullName>
    </recommendedName>
</protein>
<gene>
    <name evidence="10" type="ORF">AB835_06810</name>
</gene>
<dbReference type="SUPFAM" id="SSF144091">
    <property type="entry name" value="Rhomboid-like"/>
    <property type="match status" value="1"/>
</dbReference>
<evidence type="ECO:0000256" key="1">
    <source>
        <dbReference type="ARBA" id="ARBA00004141"/>
    </source>
</evidence>